<keyword evidence="3" id="KW-1185">Reference proteome</keyword>
<dbReference type="Proteomes" id="UP000626244">
    <property type="component" value="Unassembled WGS sequence"/>
</dbReference>
<accession>A0A8J3EVP7</accession>
<feature type="transmembrane region" description="Helical" evidence="1">
    <location>
        <begin position="6"/>
        <end position="25"/>
    </location>
</feature>
<name>A0A8J3EVP7_9BACI</name>
<keyword evidence="1" id="KW-0812">Transmembrane</keyword>
<dbReference type="EMBL" id="BMHB01000001">
    <property type="protein sequence ID" value="GGI10173.1"/>
    <property type="molecule type" value="Genomic_DNA"/>
</dbReference>
<dbReference type="AlphaFoldDB" id="A0A8J3EVP7"/>
<dbReference type="RefSeq" id="WP_088002808.1">
    <property type="nucleotide sequence ID" value="NZ_BMHB01000001.1"/>
</dbReference>
<evidence type="ECO:0008006" key="4">
    <source>
        <dbReference type="Google" id="ProtNLM"/>
    </source>
</evidence>
<reference evidence="3" key="1">
    <citation type="journal article" date="2019" name="Int. J. Syst. Evol. Microbiol.">
        <title>The Global Catalogue of Microorganisms (GCM) 10K type strain sequencing project: providing services to taxonomists for standard genome sequencing and annotation.</title>
        <authorList>
            <consortium name="The Broad Institute Genomics Platform"/>
            <consortium name="The Broad Institute Genome Sequencing Center for Infectious Disease"/>
            <person name="Wu L."/>
            <person name="Ma J."/>
        </authorList>
    </citation>
    <scope>NUCLEOTIDE SEQUENCE [LARGE SCALE GENOMIC DNA]</scope>
    <source>
        <strain evidence="3">CGMCC 1.14993</strain>
    </source>
</reference>
<keyword evidence="1" id="KW-0472">Membrane</keyword>
<comment type="caution">
    <text evidence="2">The sequence shown here is derived from an EMBL/GenBank/DDBJ whole genome shotgun (WGS) entry which is preliminary data.</text>
</comment>
<dbReference type="Pfam" id="PF11167">
    <property type="entry name" value="DUF2953"/>
    <property type="match status" value="1"/>
</dbReference>
<dbReference type="OrthoDB" id="2851424at2"/>
<proteinExistence type="predicted"/>
<evidence type="ECO:0000256" key="1">
    <source>
        <dbReference type="SAM" id="Phobius"/>
    </source>
</evidence>
<protein>
    <recommendedName>
        <fullName evidence="4">DUF2953 domain-containing protein</fullName>
    </recommendedName>
</protein>
<gene>
    <name evidence="2" type="ORF">GCM10007380_01460</name>
</gene>
<evidence type="ECO:0000313" key="3">
    <source>
        <dbReference type="Proteomes" id="UP000626244"/>
    </source>
</evidence>
<keyword evidence="1" id="KW-1133">Transmembrane helix</keyword>
<dbReference type="InterPro" id="IPR021338">
    <property type="entry name" value="DUF2953"/>
</dbReference>
<organism evidence="2 3">
    <name type="scientific">Gottfriedia solisilvae</name>
    <dbReference type="NCBI Taxonomy" id="1516104"/>
    <lineage>
        <taxon>Bacteria</taxon>
        <taxon>Bacillati</taxon>
        <taxon>Bacillota</taxon>
        <taxon>Bacilli</taxon>
        <taxon>Bacillales</taxon>
        <taxon>Bacillaceae</taxon>
        <taxon>Gottfriedia</taxon>
    </lineage>
</organism>
<sequence>MLYFYSFLILIAIVIVMLILLILFIDLRVMSHTIYTNQERIMIVKISILKNLLRYKFIVPLKPNEVKEEFEHLEKKRDISILQQIDFFINLYSNAHTIIIRFLQSVQIYNVNYHVHFGVGNSALTGVSIGTAYSMIGIVENILERFTILHKPPNIDITPNYYATTLEANGKIRFSFSIRKAVYTGFLVFLAYRKTRKEFQVTHPFESISR</sequence>
<evidence type="ECO:0000313" key="2">
    <source>
        <dbReference type="EMBL" id="GGI10173.1"/>
    </source>
</evidence>